<feature type="transmembrane region" description="Helical" evidence="9">
    <location>
        <begin position="20"/>
        <end position="44"/>
    </location>
</feature>
<keyword evidence="4 9" id="KW-1003">Cell membrane</keyword>
<organism evidence="13 14">
    <name type="scientific">Marinicauda salina</name>
    <dbReference type="NCBI Taxonomy" id="2135793"/>
    <lineage>
        <taxon>Bacteria</taxon>
        <taxon>Pseudomonadati</taxon>
        <taxon>Pseudomonadota</taxon>
        <taxon>Alphaproteobacteria</taxon>
        <taxon>Maricaulales</taxon>
        <taxon>Maricaulaceae</taxon>
        <taxon>Marinicauda</taxon>
    </lineage>
</organism>
<evidence type="ECO:0000256" key="1">
    <source>
        <dbReference type="ARBA" id="ARBA00004377"/>
    </source>
</evidence>
<dbReference type="Pfam" id="PF26002">
    <property type="entry name" value="Beta-barrel_AprE"/>
    <property type="match status" value="1"/>
</dbReference>
<keyword evidence="14" id="KW-1185">Reference proteome</keyword>
<dbReference type="PANTHER" id="PTHR30386">
    <property type="entry name" value="MEMBRANE FUSION SUBUNIT OF EMRAB-TOLC MULTIDRUG EFFLUX PUMP"/>
    <property type="match status" value="1"/>
</dbReference>
<evidence type="ECO:0000259" key="11">
    <source>
        <dbReference type="Pfam" id="PF25994"/>
    </source>
</evidence>
<evidence type="ECO:0000313" key="13">
    <source>
        <dbReference type="EMBL" id="PWE18613.1"/>
    </source>
</evidence>
<evidence type="ECO:0000256" key="9">
    <source>
        <dbReference type="RuleBase" id="RU365093"/>
    </source>
</evidence>
<keyword evidence="6 9" id="KW-0812">Transmembrane</keyword>
<dbReference type="InterPro" id="IPR050739">
    <property type="entry name" value="MFP"/>
</dbReference>
<evidence type="ECO:0000313" key="14">
    <source>
        <dbReference type="Proteomes" id="UP000245168"/>
    </source>
</evidence>
<dbReference type="PANTHER" id="PTHR30386:SF17">
    <property type="entry name" value="ALKALINE PROTEASE SECRETION PROTEIN APRE"/>
    <property type="match status" value="1"/>
</dbReference>
<feature type="domain" description="AprE-like beta-barrel" evidence="12">
    <location>
        <begin position="331"/>
        <end position="425"/>
    </location>
</feature>
<gene>
    <name evidence="13" type="ORF">DDZ18_03140</name>
</gene>
<feature type="coiled-coil region" evidence="10">
    <location>
        <begin position="160"/>
        <end position="194"/>
    </location>
</feature>
<dbReference type="Gene3D" id="2.40.30.170">
    <property type="match status" value="1"/>
</dbReference>
<dbReference type="OrthoDB" id="9810980at2"/>
<comment type="subcellular location">
    <subcellularLocation>
        <location evidence="1 9">Cell inner membrane</location>
        <topology evidence="1 9">Single-pass membrane protein</topology>
    </subcellularLocation>
</comment>
<dbReference type="Pfam" id="PF25994">
    <property type="entry name" value="HH_AprE"/>
    <property type="match status" value="1"/>
</dbReference>
<dbReference type="InterPro" id="IPR058781">
    <property type="entry name" value="HH_AprE-like"/>
</dbReference>
<evidence type="ECO:0000259" key="12">
    <source>
        <dbReference type="Pfam" id="PF26002"/>
    </source>
</evidence>
<keyword evidence="10" id="KW-0175">Coiled coil</keyword>
<protein>
    <recommendedName>
        <fullName evidence="9">Membrane fusion protein (MFP) family protein</fullName>
    </recommendedName>
</protein>
<dbReference type="Proteomes" id="UP000245168">
    <property type="component" value="Unassembled WGS sequence"/>
</dbReference>
<keyword evidence="7 9" id="KW-1133">Transmembrane helix</keyword>
<dbReference type="GO" id="GO:0005886">
    <property type="term" value="C:plasma membrane"/>
    <property type="evidence" value="ECO:0007669"/>
    <property type="project" value="UniProtKB-SubCell"/>
</dbReference>
<keyword evidence="3 9" id="KW-0813">Transport</keyword>
<evidence type="ECO:0000256" key="2">
    <source>
        <dbReference type="ARBA" id="ARBA00009477"/>
    </source>
</evidence>
<comment type="similarity">
    <text evidence="2 9">Belongs to the membrane fusion protein (MFP) (TC 8.A.1) family.</text>
</comment>
<evidence type="ECO:0000256" key="3">
    <source>
        <dbReference type="ARBA" id="ARBA00022448"/>
    </source>
</evidence>
<dbReference type="InterPro" id="IPR010129">
    <property type="entry name" value="T1SS_HlyD"/>
</dbReference>
<dbReference type="GO" id="GO:0015031">
    <property type="term" value="P:protein transport"/>
    <property type="evidence" value="ECO:0007669"/>
    <property type="project" value="InterPro"/>
</dbReference>
<dbReference type="RefSeq" id="WP_109251887.1">
    <property type="nucleotide sequence ID" value="NZ_QEXV01000001.1"/>
</dbReference>
<dbReference type="AlphaFoldDB" id="A0A2U2BX63"/>
<feature type="domain" description="AprE-like long alpha-helical hairpin" evidence="11">
    <location>
        <begin position="99"/>
        <end position="289"/>
    </location>
</feature>
<keyword evidence="8 9" id="KW-0472">Membrane</keyword>
<keyword evidence="5 9" id="KW-0997">Cell inner membrane</keyword>
<evidence type="ECO:0000256" key="7">
    <source>
        <dbReference type="ARBA" id="ARBA00022989"/>
    </source>
</evidence>
<comment type="caution">
    <text evidence="13">The sequence shown here is derived from an EMBL/GenBank/DDBJ whole genome shotgun (WGS) entry which is preliminary data.</text>
</comment>
<reference evidence="14" key="1">
    <citation type="submission" date="2018-05" db="EMBL/GenBank/DDBJ databases">
        <authorList>
            <person name="Liu B.-T."/>
        </authorList>
    </citation>
    <scope>NUCLEOTIDE SEQUENCE [LARGE SCALE GENOMIC DNA]</scope>
    <source>
        <strain evidence="14">WD6-1</strain>
    </source>
</reference>
<accession>A0A2U2BX63</accession>
<evidence type="ECO:0000256" key="4">
    <source>
        <dbReference type="ARBA" id="ARBA00022475"/>
    </source>
</evidence>
<proteinExistence type="inferred from homology"/>
<dbReference type="Gene3D" id="1.10.287.1490">
    <property type="match status" value="1"/>
</dbReference>
<dbReference type="InterPro" id="IPR058982">
    <property type="entry name" value="Beta-barrel_AprE"/>
</dbReference>
<dbReference type="NCBIfam" id="TIGR01843">
    <property type="entry name" value="type_I_hlyD"/>
    <property type="match status" value="1"/>
</dbReference>
<evidence type="ECO:0000256" key="6">
    <source>
        <dbReference type="ARBA" id="ARBA00022692"/>
    </source>
</evidence>
<dbReference type="PRINTS" id="PR01490">
    <property type="entry name" value="RTXTOXIND"/>
</dbReference>
<dbReference type="EMBL" id="QEXV01000001">
    <property type="protein sequence ID" value="PWE18613.1"/>
    <property type="molecule type" value="Genomic_DNA"/>
</dbReference>
<evidence type="ECO:0000256" key="10">
    <source>
        <dbReference type="SAM" id="Coils"/>
    </source>
</evidence>
<evidence type="ECO:0000256" key="5">
    <source>
        <dbReference type="ARBA" id="ARBA00022519"/>
    </source>
</evidence>
<sequence length="448" mass="48710">MTETRSGLLPLESAPLLTAIRAPALIGAIVLGAFILVFFGWGALVPLSGGAIAQGQISPEGSRRTVQHLEGGIIQNLRVSDGDVVEAGDVLVVLQETRARSGVEVLQSQMRQLEAQRARLRSEQFGLDAPDFPDHLEALRGDPEVDALLEVQTDLFNQRMELHRNRRSMLDQRIGQLQAEIEGLQAQMAGQRRRLGLIESEIADTQSLVDRGLAPRPRLLALQREQASIQEQLAGNRAGIARARQAIGETETQLLALDSQRLDEISTELNEIQTRMAETGGELQSSEDVLRRTRITAPISGTVVNLRFHTEGGVIRPGAPVLDIVPDEEALIISARLAPVHIDSVAPGQSAIVHLTALDQRTLPRIEGEVLSVSADAIVDADTGESYFLVRVRVDMAVLDEISARTGEELRLVPGMPAGVLIVTGERTMLAYLTAPLRKSFRNALREA</sequence>
<name>A0A2U2BX63_9PROT</name>
<evidence type="ECO:0000256" key="8">
    <source>
        <dbReference type="ARBA" id="ARBA00023136"/>
    </source>
</evidence>